<keyword evidence="5" id="KW-0630">Potassium</keyword>
<dbReference type="Pfam" id="PF04082">
    <property type="entry name" value="Fungal_trans"/>
    <property type="match status" value="1"/>
</dbReference>
<dbReference type="InterPro" id="IPR020616">
    <property type="entry name" value="Thiolase_N"/>
</dbReference>
<comment type="similarity">
    <text evidence="3">Belongs to the thiolase-like superfamily. Thiolase family.</text>
</comment>
<feature type="domain" description="Thiolase C-terminal" evidence="11">
    <location>
        <begin position="299"/>
        <end position="410"/>
    </location>
</feature>
<dbReference type="InterPro" id="IPR002155">
    <property type="entry name" value="Thiolase"/>
</dbReference>
<dbReference type="GO" id="GO:0003677">
    <property type="term" value="F:DNA binding"/>
    <property type="evidence" value="ECO:0007669"/>
    <property type="project" value="InterPro"/>
</dbReference>
<feature type="compositionally biased region" description="Basic and acidic residues" evidence="9">
    <location>
        <begin position="490"/>
        <end position="507"/>
    </location>
</feature>
<dbReference type="PANTHER" id="PTHR43853">
    <property type="entry name" value="3-KETOACYL-COA THIOLASE, PEROXISOMAL"/>
    <property type="match status" value="1"/>
</dbReference>
<feature type="region of interest" description="Disordered" evidence="9">
    <location>
        <begin position="417"/>
        <end position="507"/>
    </location>
</feature>
<keyword evidence="4" id="KW-0808">Transferase</keyword>
<evidence type="ECO:0000256" key="3">
    <source>
        <dbReference type="ARBA" id="ARBA00010982"/>
    </source>
</evidence>
<evidence type="ECO:0000256" key="5">
    <source>
        <dbReference type="ARBA" id="ARBA00022958"/>
    </source>
</evidence>
<reference evidence="15 16" key="1">
    <citation type="submission" date="2015-05" db="EMBL/GenBank/DDBJ databases">
        <authorList>
            <person name="Fogelqvist Johan"/>
        </authorList>
    </citation>
    <scope>NUCLEOTIDE SEQUENCE [LARGE SCALE GENOMIC DNA]</scope>
    <source>
        <strain evidence="13">VL1</strain>
        <strain evidence="14">VL2</strain>
    </source>
</reference>
<evidence type="ECO:0000256" key="2">
    <source>
        <dbReference type="ARBA" id="ARBA00004872"/>
    </source>
</evidence>
<evidence type="ECO:0000256" key="6">
    <source>
        <dbReference type="ARBA" id="ARBA00023242"/>
    </source>
</evidence>
<dbReference type="NCBIfam" id="TIGR01930">
    <property type="entry name" value="AcCoA-C-Actrans"/>
    <property type="match status" value="1"/>
</dbReference>
<dbReference type="GO" id="GO:0003988">
    <property type="term" value="F:acetyl-CoA C-acyltransferase activity"/>
    <property type="evidence" value="ECO:0007669"/>
    <property type="project" value="UniProtKB-EC"/>
</dbReference>
<dbReference type="GO" id="GO:0008270">
    <property type="term" value="F:zinc ion binding"/>
    <property type="evidence" value="ECO:0007669"/>
    <property type="project" value="InterPro"/>
</dbReference>
<accession>A0A0G4LC68</accession>
<dbReference type="PANTHER" id="PTHR43853:SF12">
    <property type="entry name" value="ACETYL-COA C-ACETYLTRANSFERASE"/>
    <property type="match status" value="1"/>
</dbReference>
<feature type="compositionally biased region" description="Basic and acidic residues" evidence="9">
    <location>
        <begin position="460"/>
        <end position="477"/>
    </location>
</feature>
<gene>
    <name evidence="13" type="ORF">BN1708_012677</name>
    <name evidence="14" type="ORF">BN1723_014437</name>
</gene>
<keyword evidence="7" id="KW-0012">Acyltransferase</keyword>
<keyword evidence="15" id="KW-1185">Reference proteome</keyword>
<dbReference type="InterPro" id="IPR020613">
    <property type="entry name" value="Thiolase_CS"/>
</dbReference>
<proteinExistence type="inferred from homology"/>
<evidence type="ECO:0000256" key="4">
    <source>
        <dbReference type="ARBA" id="ARBA00022679"/>
    </source>
</evidence>
<dbReference type="PROSITE" id="PS00098">
    <property type="entry name" value="THIOLASE_1"/>
    <property type="match status" value="1"/>
</dbReference>
<dbReference type="InterPro" id="IPR020617">
    <property type="entry name" value="Thiolase_C"/>
</dbReference>
<dbReference type="Gene3D" id="3.40.47.10">
    <property type="match status" value="2"/>
</dbReference>
<comment type="catalytic activity">
    <reaction evidence="8">
        <text>an acyl-CoA + acetyl-CoA = a 3-oxoacyl-CoA + CoA</text>
        <dbReference type="Rhea" id="RHEA:21564"/>
        <dbReference type="ChEBI" id="CHEBI:57287"/>
        <dbReference type="ChEBI" id="CHEBI:57288"/>
        <dbReference type="ChEBI" id="CHEBI:58342"/>
        <dbReference type="ChEBI" id="CHEBI:90726"/>
        <dbReference type="EC" id="2.3.1.16"/>
    </reaction>
</comment>
<evidence type="ECO:0000259" key="12">
    <source>
        <dbReference type="Pfam" id="PF04082"/>
    </source>
</evidence>
<dbReference type="CDD" id="cd12148">
    <property type="entry name" value="fungal_TF_MHR"/>
    <property type="match status" value="1"/>
</dbReference>
<evidence type="ECO:0000256" key="9">
    <source>
        <dbReference type="SAM" id="MobiDB-lite"/>
    </source>
</evidence>
<dbReference type="GO" id="GO:0005777">
    <property type="term" value="C:peroxisome"/>
    <property type="evidence" value="ECO:0007669"/>
    <property type="project" value="TreeGrafter"/>
</dbReference>
<feature type="region of interest" description="Disordered" evidence="9">
    <location>
        <begin position="1018"/>
        <end position="1084"/>
    </location>
</feature>
<comment type="cofactor">
    <cofactor evidence="1">
        <name>K(+)</name>
        <dbReference type="ChEBI" id="CHEBI:29103"/>
    </cofactor>
</comment>
<keyword evidence="6" id="KW-0539">Nucleus</keyword>
<evidence type="ECO:0000313" key="13">
    <source>
        <dbReference type="EMBL" id="CRK19571.1"/>
    </source>
</evidence>
<evidence type="ECO:0000313" key="14">
    <source>
        <dbReference type="EMBL" id="CRK31077.1"/>
    </source>
</evidence>
<dbReference type="InterPro" id="IPR007219">
    <property type="entry name" value="XnlR_reg_dom"/>
</dbReference>
<dbReference type="GO" id="GO:0010124">
    <property type="term" value="P:phenylacetate catabolic process"/>
    <property type="evidence" value="ECO:0007669"/>
    <property type="project" value="TreeGrafter"/>
</dbReference>
<feature type="domain" description="Thiolase N-terminal" evidence="10">
    <location>
        <begin position="35"/>
        <end position="289"/>
    </location>
</feature>
<dbReference type="EMBL" id="CVQI01023336">
    <property type="protein sequence ID" value="CRK31077.1"/>
    <property type="molecule type" value="Genomic_DNA"/>
</dbReference>
<evidence type="ECO:0008006" key="17">
    <source>
        <dbReference type="Google" id="ProtNLM"/>
    </source>
</evidence>
<dbReference type="STRING" id="100787.A0A0G4LC68"/>
<dbReference type="AlphaFoldDB" id="A0A0G4LC68"/>
<evidence type="ECO:0000259" key="10">
    <source>
        <dbReference type="Pfam" id="PF00108"/>
    </source>
</evidence>
<dbReference type="Pfam" id="PF00108">
    <property type="entry name" value="Thiolase_N"/>
    <property type="match status" value="1"/>
</dbReference>
<dbReference type="InterPro" id="IPR050215">
    <property type="entry name" value="Thiolase-like_sf_Thiolase"/>
</dbReference>
<feature type="domain" description="Xylanolytic transcriptional activator regulatory" evidence="12">
    <location>
        <begin position="563"/>
        <end position="751"/>
    </location>
</feature>
<dbReference type="SUPFAM" id="SSF53901">
    <property type="entry name" value="Thiolase-like"/>
    <property type="match status" value="2"/>
</dbReference>
<sequence length="1121" mass="123024">MSTAAQRIQGLAAQLPGGADQAALARLQAKDPKDVVITLAVRTPLTKAKKGKLKDTPLDGLLVSVLQSTVKKSGIDPKLVEEIVLGNVLHKDAPYTLRASGFAAGFPATTAVSHVSRWCSSGLLAVESVAQKVALGSIDIGIAVGAESMSNNPDNGAPKFPDEFMANPLVEDATRLMPWTSENVARDFNISRERQDEYAAASFQKAEAARNAGFMGDEIVPVTTTWKDPKTGEIQQVTVDKDDGIRAGTTKEGLSKIRSAFPQWPPATTTGGNASQITDGAAAVLIMRREVAERLQQPILGKFVLSTVVGVEPRVMGVGPAYAIPKLLSKVGLSKEAVDIFEINEAFASMLVYCTEALQLDPARLNPRGGAIAFGHPLGCTGARQIVTALSELKRTGGKIAVTSMCVGTTCVVPERSNRRWSRESNYSSSTAALLEQHRSNLRKPRSRRPDGATNFDMPRSPRPDIHQHTGASEKHIVLTRPPSPATENAPRDDGPPPRDRDEPSPWHEFRHSERAFTTTVPISAYPFLTVSNLHRLPPEDINFLELKKCLRVPSRVYLDEILQQYFRYVHPFFPLVNEATFWDMYHGVDPGKSPERFSLLVLQAMLFTACSFVSANTLEQLGYSSVRAARRIMYGRAKMLYDFETEKSQLHMAQAALLLSYWTPPFEEAAIKPNTGWLRAAIENARSVRAHQWNFNPAKPGSSSEVQMSLRKLWVCCIIRGGTLAISSRRSCQSLGLDSNTTFSLTFDDFKDEIHDSRVYDPRTKKQLIVAFLGLAEMCAQVVAMSALLFPFDNSDAGAKRQIGLVEENSKILMSKKTLDRWHGKTVECLSDPFNQSRDHPSIALFTNLQHIYYFSARIAFANRLMLSCYDNEGAAPRDVVHLREEVQESTVSIGKCLATLTELNLDRYLPVSVVPCIALPLALNSNTTPTSPKARIFSEAMKTYSRLYEGVDGLARAIRVIVNQERDSQLVETSEISTTTTLVDRLDAFQSGCYMRLALTIDLSLSRGNLPDEADLPVTIRSSSSPESLGHPATGRPLPDSCTGGSPKSDMDSSVSDGNTPRAQPTTNEWLDPNISLPPLSQADEEDGLWHLAELSPGKTDYDMLESIIWSGLDDSMFS</sequence>
<feature type="compositionally biased region" description="Polar residues" evidence="9">
    <location>
        <begin position="1054"/>
        <end position="1071"/>
    </location>
</feature>
<dbReference type="CDD" id="cd00751">
    <property type="entry name" value="thiolase"/>
    <property type="match status" value="1"/>
</dbReference>
<organism evidence="13 15">
    <name type="scientific">Verticillium longisporum</name>
    <name type="common">Verticillium dahliae var. longisporum</name>
    <dbReference type="NCBI Taxonomy" id="100787"/>
    <lineage>
        <taxon>Eukaryota</taxon>
        <taxon>Fungi</taxon>
        <taxon>Dikarya</taxon>
        <taxon>Ascomycota</taxon>
        <taxon>Pezizomycotina</taxon>
        <taxon>Sordariomycetes</taxon>
        <taxon>Hypocreomycetidae</taxon>
        <taxon>Glomerellales</taxon>
        <taxon>Plectosphaerellaceae</taxon>
        <taxon>Verticillium</taxon>
    </lineage>
</organism>
<evidence type="ECO:0000313" key="15">
    <source>
        <dbReference type="Proteomes" id="UP000044602"/>
    </source>
</evidence>
<dbReference type="GO" id="GO:0006635">
    <property type="term" value="P:fatty acid beta-oxidation"/>
    <property type="evidence" value="ECO:0007669"/>
    <property type="project" value="TreeGrafter"/>
</dbReference>
<evidence type="ECO:0000256" key="1">
    <source>
        <dbReference type="ARBA" id="ARBA00001958"/>
    </source>
</evidence>
<dbReference type="GO" id="GO:0006351">
    <property type="term" value="P:DNA-templated transcription"/>
    <property type="evidence" value="ECO:0007669"/>
    <property type="project" value="InterPro"/>
</dbReference>
<dbReference type="Pfam" id="PF02803">
    <property type="entry name" value="Thiolase_C"/>
    <property type="match status" value="1"/>
</dbReference>
<dbReference type="InterPro" id="IPR016039">
    <property type="entry name" value="Thiolase-like"/>
</dbReference>
<evidence type="ECO:0000256" key="7">
    <source>
        <dbReference type="ARBA" id="ARBA00023315"/>
    </source>
</evidence>
<dbReference type="Proteomes" id="UP000044602">
    <property type="component" value="Unassembled WGS sequence"/>
</dbReference>
<dbReference type="Proteomes" id="UP000045706">
    <property type="component" value="Unassembled WGS sequence"/>
</dbReference>
<dbReference type="PROSITE" id="PS00737">
    <property type="entry name" value="THIOLASE_2"/>
    <property type="match status" value="1"/>
</dbReference>
<dbReference type="EMBL" id="CVQH01010890">
    <property type="protein sequence ID" value="CRK19571.1"/>
    <property type="molecule type" value="Genomic_DNA"/>
</dbReference>
<name>A0A0G4LC68_VERLO</name>
<evidence type="ECO:0000313" key="16">
    <source>
        <dbReference type="Proteomes" id="UP000045706"/>
    </source>
</evidence>
<protein>
    <recommendedName>
        <fullName evidence="17">Transcription factor domain-containing protein</fullName>
    </recommendedName>
</protein>
<evidence type="ECO:0000259" key="11">
    <source>
        <dbReference type="Pfam" id="PF02803"/>
    </source>
</evidence>
<evidence type="ECO:0000256" key="8">
    <source>
        <dbReference type="ARBA" id="ARBA00047605"/>
    </source>
</evidence>
<comment type="pathway">
    <text evidence="2">Lipid metabolism; fatty acid metabolism.</text>
</comment>
<dbReference type="InterPro" id="IPR020615">
    <property type="entry name" value="Thiolase_acyl_enz_int_AS"/>
</dbReference>